<dbReference type="InterPro" id="IPR027409">
    <property type="entry name" value="GroEL-like_apical_dom_sf"/>
</dbReference>
<dbReference type="PANTHER" id="PTHR11353">
    <property type="entry name" value="CHAPERONIN"/>
    <property type="match status" value="1"/>
</dbReference>
<dbReference type="PROSITE" id="PS00750">
    <property type="entry name" value="TCP1_1"/>
    <property type="match status" value="1"/>
</dbReference>
<dbReference type="FunFam" id="1.10.560.10:FF:000070">
    <property type="entry name" value="Uncharacterized protein"/>
    <property type="match status" value="1"/>
</dbReference>
<protein>
    <recommendedName>
        <fullName evidence="3">T-complex protein 1 subunit alpha</fullName>
    </recommendedName>
    <alternativeName>
        <fullName evidence="9">CCT-alpha</fullName>
    </alternativeName>
</protein>
<dbReference type="PROSITE" id="PS00995">
    <property type="entry name" value="TCP1_3"/>
    <property type="match status" value="1"/>
</dbReference>
<dbReference type="NCBIfam" id="NF041082">
    <property type="entry name" value="thermosome_alpha"/>
    <property type="match status" value="1"/>
</dbReference>
<dbReference type="NCBIfam" id="NF041083">
    <property type="entry name" value="thermosome_beta"/>
    <property type="match status" value="1"/>
</dbReference>
<comment type="function">
    <text evidence="8">Molecular chaperone; assists the folding of proteins upon ATP hydrolysis. Known to play a role, in vitro, in the folding of actin and tubulin.</text>
</comment>
<gene>
    <name evidence="11" type="ORF">Nepgr_008366</name>
</gene>
<comment type="caution">
    <text evidence="11">The sequence shown here is derived from an EMBL/GenBank/DDBJ whole genome shotgun (WGS) entry which is preliminary data.</text>
</comment>
<evidence type="ECO:0000256" key="10">
    <source>
        <dbReference type="RuleBase" id="RU004187"/>
    </source>
</evidence>
<evidence type="ECO:0000256" key="2">
    <source>
        <dbReference type="ARBA" id="ARBA00008020"/>
    </source>
</evidence>
<dbReference type="InterPro" id="IPR012715">
    <property type="entry name" value="Chap_CCT_alpha"/>
</dbReference>
<dbReference type="GO" id="GO:0140662">
    <property type="term" value="F:ATP-dependent protein folding chaperone"/>
    <property type="evidence" value="ECO:0007669"/>
    <property type="project" value="InterPro"/>
</dbReference>
<keyword evidence="12" id="KW-1185">Reference proteome</keyword>
<evidence type="ECO:0000256" key="5">
    <source>
        <dbReference type="ARBA" id="ARBA00022741"/>
    </source>
</evidence>
<evidence type="ECO:0000256" key="9">
    <source>
        <dbReference type="ARBA" id="ARBA00030049"/>
    </source>
</evidence>
<dbReference type="PROSITE" id="PS00751">
    <property type="entry name" value="TCP1_2"/>
    <property type="match status" value="1"/>
</dbReference>
<organism evidence="11 12">
    <name type="scientific">Nepenthes gracilis</name>
    <name type="common">Slender pitcher plant</name>
    <dbReference type="NCBI Taxonomy" id="150966"/>
    <lineage>
        <taxon>Eukaryota</taxon>
        <taxon>Viridiplantae</taxon>
        <taxon>Streptophyta</taxon>
        <taxon>Embryophyta</taxon>
        <taxon>Tracheophyta</taxon>
        <taxon>Spermatophyta</taxon>
        <taxon>Magnoliopsida</taxon>
        <taxon>eudicotyledons</taxon>
        <taxon>Gunneridae</taxon>
        <taxon>Pentapetalae</taxon>
        <taxon>Caryophyllales</taxon>
        <taxon>Nepenthaceae</taxon>
        <taxon>Nepenthes</taxon>
    </lineage>
</organism>
<comment type="subcellular location">
    <subcellularLocation>
        <location evidence="1">Cytoplasm</location>
    </subcellularLocation>
</comment>
<dbReference type="GO" id="GO:0005524">
    <property type="term" value="F:ATP binding"/>
    <property type="evidence" value="ECO:0007669"/>
    <property type="project" value="UniProtKB-KW"/>
</dbReference>
<dbReference type="NCBIfam" id="TIGR02340">
    <property type="entry name" value="chap_CCT_alpha"/>
    <property type="match status" value="1"/>
</dbReference>
<dbReference type="InterPro" id="IPR027410">
    <property type="entry name" value="TCP-1-like_intermed_sf"/>
</dbReference>
<dbReference type="Proteomes" id="UP001279734">
    <property type="component" value="Unassembled WGS sequence"/>
</dbReference>
<dbReference type="EMBL" id="BSYO01000006">
    <property type="protein sequence ID" value="GMH06526.1"/>
    <property type="molecule type" value="Genomic_DNA"/>
</dbReference>
<dbReference type="InterPro" id="IPR053374">
    <property type="entry name" value="TCP-1_chaperonin"/>
</dbReference>
<keyword evidence="5 10" id="KW-0547">Nucleotide-binding</keyword>
<dbReference type="GO" id="GO:0016887">
    <property type="term" value="F:ATP hydrolysis activity"/>
    <property type="evidence" value="ECO:0007669"/>
    <property type="project" value="InterPro"/>
</dbReference>
<dbReference type="SUPFAM" id="SSF52029">
    <property type="entry name" value="GroEL apical domain-like"/>
    <property type="match status" value="1"/>
</dbReference>
<keyword evidence="7 10" id="KW-0143">Chaperone</keyword>
<dbReference type="SUPFAM" id="SSF54849">
    <property type="entry name" value="GroEL-intermediate domain like"/>
    <property type="match status" value="1"/>
</dbReference>
<evidence type="ECO:0000256" key="4">
    <source>
        <dbReference type="ARBA" id="ARBA00022490"/>
    </source>
</evidence>
<dbReference type="InterPro" id="IPR054827">
    <property type="entry name" value="thermosome_alpha"/>
</dbReference>
<evidence type="ECO:0000256" key="6">
    <source>
        <dbReference type="ARBA" id="ARBA00022840"/>
    </source>
</evidence>
<sequence>MAGPDILGERQSGQDVRTQNVVACQAVSNIVKSSLGPVGLDKMLVDDIGDVTITNDGATILKMLEVEHPAAKVLVELAELQDKEVGDGTTSVVIVAAELLKRANDLVRNKIHPTSIISGYRLAMREACKYVDEKLSVKVEKLGKDSLVNCAKTSMSSKLIAADSDFFSNLAVEAVQAVKMTNARGEIKYPIKGINVLKAHGKSARDSYLLKGYALNTGRAAQGMPTRVAPARIACLDFNLQKTKMQMGVQVLVSDPRELEKIRQREADMTKERIEKLLKAGANVILTTKGIDDMALKYFVEVGAIAIRRVRKEDMRHVAKATGATQVSTFADMEGEETFDSSFLGHADEVVEEHVADDDVIMIKGTKTTSAVSIILRGANDFMLDEMERALHDALSIVKRTLESNTVVAGGGAVEAALSVYLEYLATTLGSREQLAIAEFAESLLIIPKVLAVNAAKDATELVAKLRAYHHTAQTKADKKHLSSMGLDLYKGTVCNNLEAGVIEPAMSKVKIIQFATEAAITILRIDDMIKLVKDESQNEED</sequence>
<evidence type="ECO:0000256" key="8">
    <source>
        <dbReference type="ARBA" id="ARBA00024677"/>
    </source>
</evidence>
<dbReference type="SUPFAM" id="SSF48592">
    <property type="entry name" value="GroEL equatorial domain-like"/>
    <property type="match status" value="1"/>
</dbReference>
<comment type="similarity">
    <text evidence="2 10">Belongs to the TCP-1 chaperonin family.</text>
</comment>
<reference evidence="11" key="1">
    <citation type="submission" date="2023-05" db="EMBL/GenBank/DDBJ databases">
        <title>Nepenthes gracilis genome sequencing.</title>
        <authorList>
            <person name="Fukushima K."/>
        </authorList>
    </citation>
    <scope>NUCLEOTIDE SEQUENCE</scope>
    <source>
        <strain evidence="11">SING2019-196</strain>
    </source>
</reference>
<proteinExistence type="inferred from homology"/>
<dbReference type="FunFam" id="3.50.7.10:FF:000009">
    <property type="entry name" value="T-complex protein 1 subunit alpha"/>
    <property type="match status" value="1"/>
</dbReference>
<dbReference type="CDD" id="cd03335">
    <property type="entry name" value="TCP1_alpha"/>
    <property type="match status" value="1"/>
</dbReference>
<evidence type="ECO:0000256" key="1">
    <source>
        <dbReference type="ARBA" id="ARBA00004496"/>
    </source>
</evidence>
<dbReference type="Gene3D" id="3.30.260.10">
    <property type="entry name" value="TCP-1-like chaperonin intermediate domain"/>
    <property type="match status" value="1"/>
</dbReference>
<dbReference type="Gene3D" id="1.10.560.10">
    <property type="entry name" value="GroEL-like equatorial domain"/>
    <property type="match status" value="1"/>
</dbReference>
<dbReference type="InterPro" id="IPR002194">
    <property type="entry name" value="Chaperonin_TCP-1_CS"/>
</dbReference>
<name>A0AAD3XJD4_NEPGR</name>
<dbReference type="Pfam" id="PF00118">
    <property type="entry name" value="Cpn60_TCP1"/>
    <property type="match status" value="1"/>
</dbReference>
<dbReference type="PRINTS" id="PR00304">
    <property type="entry name" value="TCOMPLEXTCP1"/>
</dbReference>
<dbReference type="InterPro" id="IPR002423">
    <property type="entry name" value="Cpn60/GroEL/TCP-1"/>
</dbReference>
<dbReference type="AlphaFoldDB" id="A0AAD3XJD4"/>
<dbReference type="Gene3D" id="3.50.7.10">
    <property type="entry name" value="GroEL"/>
    <property type="match status" value="1"/>
</dbReference>
<dbReference type="InterPro" id="IPR027413">
    <property type="entry name" value="GROEL-like_equatorial_sf"/>
</dbReference>
<keyword evidence="4" id="KW-0963">Cytoplasm</keyword>
<keyword evidence="6 10" id="KW-0067">ATP-binding</keyword>
<accession>A0AAD3XJD4</accession>
<evidence type="ECO:0000313" key="11">
    <source>
        <dbReference type="EMBL" id="GMH06526.1"/>
    </source>
</evidence>
<dbReference type="GO" id="GO:0005737">
    <property type="term" value="C:cytoplasm"/>
    <property type="evidence" value="ECO:0007669"/>
    <property type="project" value="UniProtKB-SubCell"/>
</dbReference>
<evidence type="ECO:0000256" key="7">
    <source>
        <dbReference type="ARBA" id="ARBA00023186"/>
    </source>
</evidence>
<dbReference type="GO" id="GO:0051082">
    <property type="term" value="F:unfolded protein binding"/>
    <property type="evidence" value="ECO:0007669"/>
    <property type="project" value="InterPro"/>
</dbReference>
<evidence type="ECO:0000256" key="3">
    <source>
        <dbReference type="ARBA" id="ARBA00014424"/>
    </source>
</evidence>
<dbReference type="InterPro" id="IPR017998">
    <property type="entry name" value="Chaperone_TCP-1"/>
</dbReference>
<evidence type="ECO:0000313" key="12">
    <source>
        <dbReference type="Proteomes" id="UP001279734"/>
    </source>
</evidence>